<dbReference type="AlphaFoldDB" id="A0A014NTR9"/>
<organism evidence="1 2">
    <name type="scientific">Erwinia mallotivora</name>
    <dbReference type="NCBI Taxonomy" id="69222"/>
    <lineage>
        <taxon>Bacteria</taxon>
        <taxon>Pseudomonadati</taxon>
        <taxon>Pseudomonadota</taxon>
        <taxon>Gammaproteobacteria</taxon>
        <taxon>Enterobacterales</taxon>
        <taxon>Erwiniaceae</taxon>
        <taxon>Erwinia</taxon>
    </lineage>
</organism>
<dbReference type="Proteomes" id="UP000019918">
    <property type="component" value="Unassembled WGS sequence"/>
</dbReference>
<proteinExistence type="predicted"/>
<evidence type="ECO:0000313" key="1">
    <source>
        <dbReference type="EMBL" id="EXU77220.1"/>
    </source>
</evidence>
<dbReference type="EMBL" id="JFHN01000015">
    <property type="protein sequence ID" value="EXU77220.1"/>
    <property type="molecule type" value="Genomic_DNA"/>
</dbReference>
<protein>
    <submittedName>
        <fullName evidence="1">Uncharacterized protein</fullName>
    </submittedName>
</protein>
<dbReference type="STRING" id="69222.BG55_01005"/>
<comment type="caution">
    <text evidence="1">The sequence shown here is derived from an EMBL/GenBank/DDBJ whole genome shotgun (WGS) entry which is preliminary data.</text>
</comment>
<sequence>MNDLTDLLSCKIALAKAEGDLLIIASHRRLGLNTDIDGDGFSYYMWELAEVASNMAKLSARKLVPATWKPFFEFLCNIAKNIDEQAWAFFFKRALKDEENQVNEELYMD</sequence>
<dbReference type="RefSeq" id="WP_034933305.1">
    <property type="nucleotide sequence ID" value="NZ_JFHN01000015.1"/>
</dbReference>
<name>A0A014NTR9_9GAMM</name>
<accession>A0A014NTR9</accession>
<dbReference type="OrthoDB" id="6623117at2"/>
<evidence type="ECO:0000313" key="2">
    <source>
        <dbReference type="Proteomes" id="UP000019918"/>
    </source>
</evidence>
<gene>
    <name evidence="1" type="ORF">BG55_01005</name>
</gene>
<reference evidence="1 2" key="1">
    <citation type="submission" date="2014-02" db="EMBL/GenBank/DDBJ databases">
        <title>Draft genome of Erwinia mallotivora strain BT-MARDI, a papaya dieback pathogen.</title>
        <authorList>
            <person name="Redzuan R."/>
            <person name="Abu Bakar N."/>
            <person name="Badrun R."/>
            <person name="Mohd Raih M.F."/>
            <person name="Rozano L."/>
            <person name="Mat Amin N."/>
        </authorList>
    </citation>
    <scope>NUCLEOTIDE SEQUENCE [LARGE SCALE GENOMIC DNA]</scope>
    <source>
        <strain evidence="1 2">BT-MARDI</strain>
    </source>
</reference>
<dbReference type="PATRIC" id="fig|69222.5.peg.219"/>
<keyword evidence="2" id="KW-1185">Reference proteome</keyword>